<dbReference type="EMBL" id="JBBUTF010000011">
    <property type="protein sequence ID" value="MEK8026956.1"/>
    <property type="molecule type" value="Genomic_DNA"/>
</dbReference>
<evidence type="ECO:0000313" key="9">
    <source>
        <dbReference type="EMBL" id="MEK8026956.1"/>
    </source>
</evidence>
<evidence type="ECO:0000256" key="4">
    <source>
        <dbReference type="ARBA" id="ARBA00022729"/>
    </source>
</evidence>
<comment type="similarity">
    <text evidence="1">Belongs to the tannase family.</text>
</comment>
<name>A0ABU9BBD7_9BURK</name>
<dbReference type="GO" id="GO:0016787">
    <property type="term" value="F:hydrolase activity"/>
    <property type="evidence" value="ECO:0007669"/>
    <property type="project" value="UniProtKB-KW"/>
</dbReference>
<dbReference type="SUPFAM" id="SSF53474">
    <property type="entry name" value="alpha/beta-Hydrolases"/>
    <property type="match status" value="1"/>
</dbReference>
<keyword evidence="10" id="KW-1185">Reference proteome</keyword>
<dbReference type="InterPro" id="IPR029058">
    <property type="entry name" value="AB_hydrolase_fold"/>
</dbReference>
<feature type="region of interest" description="Disordered" evidence="8">
    <location>
        <begin position="1"/>
        <end position="35"/>
    </location>
</feature>
<keyword evidence="5 9" id="KW-0378">Hydrolase</keyword>
<dbReference type="RefSeq" id="WP_341374739.1">
    <property type="nucleotide sequence ID" value="NZ_JBBUTF010000011.1"/>
</dbReference>
<evidence type="ECO:0000256" key="3">
    <source>
        <dbReference type="ARBA" id="ARBA00022723"/>
    </source>
</evidence>
<keyword evidence="7" id="KW-1015">Disulfide bond</keyword>
<protein>
    <submittedName>
        <fullName evidence="9">Tannase/feruloyl esterase family alpha/beta hydrolase</fullName>
    </submittedName>
</protein>
<gene>
    <name evidence="9" type="ORF">AACH11_13375</name>
</gene>
<feature type="compositionally biased region" description="Basic and acidic residues" evidence="8">
    <location>
        <begin position="17"/>
        <end position="28"/>
    </location>
</feature>
<reference evidence="9 10" key="1">
    <citation type="submission" date="2024-04" db="EMBL/GenBank/DDBJ databases">
        <title>Novel species of the genus Ideonella isolated from streams.</title>
        <authorList>
            <person name="Lu H."/>
        </authorList>
    </citation>
    <scope>NUCLEOTIDE SEQUENCE [LARGE SCALE GENOMIC DNA]</scope>
    <source>
        <strain evidence="9 10">BYS139W</strain>
    </source>
</reference>
<dbReference type="Proteomes" id="UP001368500">
    <property type="component" value="Unassembled WGS sequence"/>
</dbReference>
<proteinExistence type="inferred from homology"/>
<keyword evidence="4" id="KW-0732">Signal</keyword>
<dbReference type="Pfam" id="PF07519">
    <property type="entry name" value="Tannase"/>
    <property type="match status" value="1"/>
</dbReference>
<accession>A0ABU9BBD7</accession>
<evidence type="ECO:0000256" key="6">
    <source>
        <dbReference type="ARBA" id="ARBA00022837"/>
    </source>
</evidence>
<dbReference type="Gene3D" id="3.40.50.1820">
    <property type="entry name" value="alpha/beta hydrolase"/>
    <property type="match status" value="2"/>
</dbReference>
<dbReference type="PANTHER" id="PTHR33938">
    <property type="entry name" value="FERULOYL ESTERASE B-RELATED"/>
    <property type="match status" value="1"/>
</dbReference>
<keyword evidence="2" id="KW-0719">Serine esterase</keyword>
<evidence type="ECO:0000256" key="1">
    <source>
        <dbReference type="ARBA" id="ARBA00006249"/>
    </source>
</evidence>
<evidence type="ECO:0000256" key="8">
    <source>
        <dbReference type="SAM" id="MobiDB-lite"/>
    </source>
</evidence>
<feature type="compositionally biased region" description="Pro residues" evidence="8">
    <location>
        <begin position="1"/>
        <end position="13"/>
    </location>
</feature>
<dbReference type="PANTHER" id="PTHR33938:SF15">
    <property type="entry name" value="FERULOYL ESTERASE B-RELATED"/>
    <property type="match status" value="1"/>
</dbReference>
<evidence type="ECO:0000256" key="7">
    <source>
        <dbReference type="ARBA" id="ARBA00023157"/>
    </source>
</evidence>
<sequence length="608" mass="64280">MPQTLPLPRPLPVPETRAPRPDATDRRCASAPRPSWTHRIARPAALASLTTLTSFSALSTLAGPAVAADSPANATATAAAPPSRVSTASPPSPAELCAAAGRLALPGLSLQTEAIRGDTVRAPGTPNGPWLVAHCRLSGRLAERTGQDGKPYHIGFELRLPAAWNGRLLYQGGGGNDGVVRPAIGPQATADQPALNRGYAVVTTDAGHQTPTGDFGFDPQARLDNAYVAHDRVATTAKTLLQAIYGRGPQRAYFIGCSGGGRQGMMFSQRFPQHFDGVLAMAPAMRVAQGATIAAAWDVQALAAIAPRAADGRPILARALSDADLGLLRERILARCDADDGLADGLVSHPAACRFDVRTLQCADGADGTAAQAGRCLAAPQVQALQRMFAGPHDGAGRALYTSWPWDPGLGHPANDWRAWKLGTSTTAEPNARHVVLMQDALQGYFVTPPDRGLSIFGFDFDRDPARMAAYAWVFNTADDVALDGFRARQGKLLLMHGMADAIFSPHESVDYLQRLQARHGPAQAADFARLFLVPGMGHCQGGAATDRFDGLGALEAWVERGQAPQRITAHGSSVYPGRSRPLCAWPQHAQYDGQGDPEQAASFRCAP</sequence>
<comment type="caution">
    <text evidence="9">The sequence shown here is derived from an EMBL/GenBank/DDBJ whole genome shotgun (WGS) entry which is preliminary data.</text>
</comment>
<dbReference type="InterPro" id="IPR011118">
    <property type="entry name" value="Tannase/feruloyl_esterase"/>
</dbReference>
<evidence type="ECO:0000313" key="10">
    <source>
        <dbReference type="Proteomes" id="UP001368500"/>
    </source>
</evidence>
<keyword evidence="3" id="KW-0479">Metal-binding</keyword>
<evidence type="ECO:0000256" key="2">
    <source>
        <dbReference type="ARBA" id="ARBA00022487"/>
    </source>
</evidence>
<keyword evidence="6" id="KW-0106">Calcium</keyword>
<evidence type="ECO:0000256" key="5">
    <source>
        <dbReference type="ARBA" id="ARBA00022801"/>
    </source>
</evidence>
<organism evidence="9 10">
    <name type="scientific">Pseudaquabacterium rugosum</name>
    <dbReference type="NCBI Taxonomy" id="2984194"/>
    <lineage>
        <taxon>Bacteria</taxon>
        <taxon>Pseudomonadati</taxon>
        <taxon>Pseudomonadota</taxon>
        <taxon>Betaproteobacteria</taxon>
        <taxon>Burkholderiales</taxon>
        <taxon>Sphaerotilaceae</taxon>
        <taxon>Pseudaquabacterium</taxon>
    </lineage>
</organism>